<keyword evidence="4" id="KW-1185">Reference proteome</keyword>
<name>A0ABT5HV38_9CAUL</name>
<dbReference type="Gene3D" id="3.10.450.160">
    <property type="entry name" value="inner membrane protein cigr"/>
    <property type="match status" value="1"/>
</dbReference>
<dbReference type="RefSeq" id="WP_272748401.1">
    <property type="nucleotide sequence ID" value="NZ_JAQQKX010000009.1"/>
</dbReference>
<dbReference type="Proteomes" id="UP001214854">
    <property type="component" value="Unassembled WGS sequence"/>
</dbReference>
<comment type="caution">
    <text evidence="3">The sequence shown here is derived from an EMBL/GenBank/DDBJ whole genome shotgun (WGS) entry which is preliminary data.</text>
</comment>
<feature type="signal peptide" evidence="2">
    <location>
        <begin position="1"/>
        <end position="20"/>
    </location>
</feature>
<accession>A0ABT5HV38</accession>
<feature type="chain" id="PRO_5046076708" evidence="2">
    <location>
        <begin position="21"/>
        <end position="115"/>
    </location>
</feature>
<feature type="compositionally biased region" description="Basic and acidic residues" evidence="1">
    <location>
        <begin position="37"/>
        <end position="58"/>
    </location>
</feature>
<sequence length="115" mass="13022">MKRIATASILLMMTASLATANIAAAQPQHNDNRAPAARHDDRRDDRDNRGWHKKSDFRKGGHVAYNDWQRGRSVDYRKVRGLSKPPKGYEWRKVDNRYILAAAATGIITAIILSH</sequence>
<reference evidence="3 4" key="1">
    <citation type="submission" date="2023-01" db="EMBL/GenBank/DDBJ databases">
        <title>Novel species of the genus Asticcacaulis isolated from rivers.</title>
        <authorList>
            <person name="Lu H."/>
        </authorList>
    </citation>
    <scope>NUCLEOTIDE SEQUENCE [LARGE SCALE GENOMIC DNA]</scope>
    <source>
        <strain evidence="3 4">BYS171W</strain>
    </source>
</reference>
<evidence type="ECO:0000256" key="2">
    <source>
        <dbReference type="SAM" id="SignalP"/>
    </source>
</evidence>
<proteinExistence type="predicted"/>
<protein>
    <submittedName>
        <fullName evidence="3">RcnB family protein</fullName>
    </submittedName>
</protein>
<dbReference type="EMBL" id="JAQQKX010000009">
    <property type="protein sequence ID" value="MDC7683940.1"/>
    <property type="molecule type" value="Genomic_DNA"/>
</dbReference>
<evidence type="ECO:0000256" key="1">
    <source>
        <dbReference type="SAM" id="MobiDB-lite"/>
    </source>
</evidence>
<dbReference type="InterPro" id="IPR024572">
    <property type="entry name" value="RcnB"/>
</dbReference>
<dbReference type="Pfam" id="PF11776">
    <property type="entry name" value="RcnB"/>
    <property type="match status" value="1"/>
</dbReference>
<evidence type="ECO:0000313" key="4">
    <source>
        <dbReference type="Proteomes" id="UP001214854"/>
    </source>
</evidence>
<feature type="region of interest" description="Disordered" evidence="1">
    <location>
        <begin position="24"/>
        <end position="58"/>
    </location>
</feature>
<gene>
    <name evidence="3" type="ORF">PQU92_11685</name>
</gene>
<organism evidence="3 4">
    <name type="scientific">Asticcacaulis aquaticus</name>
    <dbReference type="NCBI Taxonomy" id="2984212"/>
    <lineage>
        <taxon>Bacteria</taxon>
        <taxon>Pseudomonadati</taxon>
        <taxon>Pseudomonadota</taxon>
        <taxon>Alphaproteobacteria</taxon>
        <taxon>Caulobacterales</taxon>
        <taxon>Caulobacteraceae</taxon>
        <taxon>Asticcacaulis</taxon>
    </lineage>
</organism>
<keyword evidence="2" id="KW-0732">Signal</keyword>
<evidence type="ECO:0000313" key="3">
    <source>
        <dbReference type="EMBL" id="MDC7683940.1"/>
    </source>
</evidence>